<dbReference type="SUPFAM" id="SSF54427">
    <property type="entry name" value="NTF2-like"/>
    <property type="match status" value="1"/>
</dbReference>
<organism evidence="3 4">
    <name type="scientific">Myxococcus landrumensis</name>
    <dbReference type="NCBI Taxonomy" id="2813577"/>
    <lineage>
        <taxon>Bacteria</taxon>
        <taxon>Pseudomonadati</taxon>
        <taxon>Myxococcota</taxon>
        <taxon>Myxococcia</taxon>
        <taxon>Myxococcales</taxon>
        <taxon>Cystobacterineae</taxon>
        <taxon>Myxococcaceae</taxon>
        <taxon>Myxococcus</taxon>
    </lineage>
</organism>
<reference evidence="3 4" key="1">
    <citation type="submission" date="2021-02" db="EMBL/GenBank/DDBJ databases">
        <title>De Novo genome assembly of isolated myxobacteria.</title>
        <authorList>
            <person name="Stevens D.C."/>
        </authorList>
    </citation>
    <scope>NUCLEOTIDE SEQUENCE [LARGE SCALE GENOMIC DNA]</scope>
    <source>
        <strain evidence="3 4">SCHIC003</strain>
    </source>
</reference>
<keyword evidence="4" id="KW-1185">Reference proteome</keyword>
<feature type="signal peptide" evidence="2">
    <location>
        <begin position="1"/>
        <end position="18"/>
    </location>
</feature>
<dbReference type="Proteomes" id="UP000663090">
    <property type="component" value="Chromosome"/>
</dbReference>
<feature type="chain" id="PRO_5045737447" description="Nuclear transport factor 2 family protein" evidence="2">
    <location>
        <begin position="19"/>
        <end position="164"/>
    </location>
</feature>
<evidence type="ECO:0000313" key="3">
    <source>
        <dbReference type="EMBL" id="QSQ17704.1"/>
    </source>
</evidence>
<feature type="region of interest" description="Disordered" evidence="1">
    <location>
        <begin position="78"/>
        <end position="98"/>
    </location>
</feature>
<name>A0ABX7NJQ7_9BACT</name>
<proteinExistence type="predicted"/>
<protein>
    <recommendedName>
        <fullName evidence="5">Nuclear transport factor 2 family protein</fullName>
    </recommendedName>
</protein>
<accession>A0ABX7NJQ7</accession>
<dbReference type="Gene3D" id="3.10.450.50">
    <property type="match status" value="1"/>
</dbReference>
<dbReference type="RefSeq" id="WP_206719323.1">
    <property type="nucleotide sequence ID" value="NZ_CP071091.1"/>
</dbReference>
<evidence type="ECO:0000313" key="4">
    <source>
        <dbReference type="Proteomes" id="UP000663090"/>
    </source>
</evidence>
<dbReference type="InterPro" id="IPR032710">
    <property type="entry name" value="NTF2-like_dom_sf"/>
</dbReference>
<dbReference type="EMBL" id="CP071091">
    <property type="protein sequence ID" value="QSQ17704.1"/>
    <property type="molecule type" value="Genomic_DNA"/>
</dbReference>
<keyword evidence="2" id="KW-0732">Signal</keyword>
<evidence type="ECO:0000256" key="1">
    <source>
        <dbReference type="SAM" id="MobiDB-lite"/>
    </source>
</evidence>
<gene>
    <name evidence="3" type="ORF">JY572_17435</name>
</gene>
<sequence length="164" mass="18469">MKLSLPLLIALVSLPAFAQTPTPDTATARRQIQGVIEDFRQSIIQRDTKKFLTLFLHDDITWQPAQGDALLKKLREKNPKARKAPTHQKNSPSAFIADIASDKEPSEEKFNNIRIETDGTVAAVSFDFTFHLGDRVINRGQEHWLLVNSDNGWKIASVVYSNND</sequence>
<evidence type="ECO:0008006" key="5">
    <source>
        <dbReference type="Google" id="ProtNLM"/>
    </source>
</evidence>
<evidence type="ECO:0000256" key="2">
    <source>
        <dbReference type="SAM" id="SignalP"/>
    </source>
</evidence>